<dbReference type="PANTHER" id="PTHR24379:SF127">
    <property type="entry name" value="BLOODY FINGERS-RELATED"/>
    <property type="match status" value="1"/>
</dbReference>
<feature type="domain" description="C2H2-type" evidence="6">
    <location>
        <begin position="1428"/>
        <end position="1456"/>
    </location>
</feature>
<feature type="domain" description="C2H2-type" evidence="6">
    <location>
        <begin position="1455"/>
        <end position="1483"/>
    </location>
</feature>
<proteinExistence type="predicted"/>
<feature type="domain" description="C2H2-type" evidence="6">
    <location>
        <begin position="1746"/>
        <end position="1774"/>
    </location>
</feature>
<keyword evidence="4" id="KW-0862">Zinc</keyword>
<accession>A0A8S4DWY7</accession>
<evidence type="ECO:0000256" key="5">
    <source>
        <dbReference type="PROSITE-ProRule" id="PRU00042"/>
    </source>
</evidence>
<feature type="domain" description="C2H2-type" evidence="6">
    <location>
        <begin position="894"/>
        <end position="921"/>
    </location>
</feature>
<dbReference type="SMART" id="SM00355">
    <property type="entry name" value="ZnF_C2H2"/>
    <property type="match status" value="47"/>
</dbReference>
<protein>
    <submittedName>
        <fullName evidence="7">(diamondback moth) hypothetical protein</fullName>
    </submittedName>
</protein>
<dbReference type="EMBL" id="CAJHNJ030000009">
    <property type="protein sequence ID" value="CAG9106356.1"/>
    <property type="molecule type" value="Genomic_DNA"/>
</dbReference>
<feature type="domain" description="C2H2-type" evidence="6">
    <location>
        <begin position="1011"/>
        <end position="1033"/>
    </location>
</feature>
<evidence type="ECO:0000313" key="8">
    <source>
        <dbReference type="Proteomes" id="UP000653454"/>
    </source>
</evidence>
<keyword evidence="2" id="KW-0677">Repeat</keyword>
<feature type="domain" description="C2H2-type" evidence="6">
    <location>
        <begin position="1803"/>
        <end position="1831"/>
    </location>
</feature>
<dbReference type="PROSITE" id="PS00028">
    <property type="entry name" value="ZINC_FINGER_C2H2_1"/>
    <property type="match status" value="35"/>
</dbReference>
<dbReference type="PANTHER" id="PTHR24379">
    <property type="entry name" value="KRAB AND ZINC FINGER DOMAIN-CONTAINING"/>
    <property type="match status" value="1"/>
</dbReference>
<dbReference type="FunFam" id="3.30.160.60:FF:000446">
    <property type="entry name" value="Zinc finger protein"/>
    <property type="match status" value="1"/>
</dbReference>
<feature type="domain" description="C2H2-type" evidence="6">
    <location>
        <begin position="1689"/>
        <end position="1717"/>
    </location>
</feature>
<sequence>MDLQHEEVDKSDLVNINTEKSVTRVDITYLHCKLCKTPIESLEMFANHLANIHDLPTVDKVRWLVPVRLETNRYVCVLCDKKYTGETEETETSKAWTNAAIILKHSTAYPFQLDGSSIKCCFCRLSFDDPQFFREHVASVHKLVDRSRALQWSLSLKVDITGLQCTTCPVAIESLDLLTEHLKNVHNYDIKTISSSKLVPMRLETDRHTCIFCERNFSGLRELSRHSGTHFLRYKCDTCGKGYETNKGLAGHILSRHSNSELKFFCSSCKQRFPSSEAKRKHCEENIKCETEETESSEAWINAAIILKHSTAYPFQLFGSSIKCCFCTLTFDEPSIFRKHVDSIHRLVDRCRAMHRRLSLKIDITDLQCTTCTAAFESLDLLTVHLKNEHNYDIKTVSTSKLVPIRLAPDRHTCVFCETEDTETRKAWNNAAIVLKRSTAYPFQLYGSSIQCCFCRLTFDDPPFFRKHVDSFHQRVDRAQALRRPVNLRVDITDLQCRTCKVAFESLDLITEHLKNVHQYGIETVSKSKLVPMKLATDRHTCVFCERNFSGLRELSRHSGTHFLRHKCETCGNGYETNMSLTRHILSAHTNSDMKIFLKRGDSLAAPMAIPKENAKLMLRHTTAYPFIQIERKYIGCCFCYSPFEDPTQFREHMDWEHHQIDKSTVVTEKFTTRVDIHDLRCKICKEGFPTLEPLSEHLISQHQIKIDSQHDLGLAPLKLEKERFFCYVCQKVFIAFYALFVHAISHLSRNICDACGKNFATQNGLDRHVLNSHTVRVDFPCKRCKQTFPSKEKRREHLAMSKSCLPIRCRQCHDRFTCKEMLEHHRVNVHGMTRRMHTCKLCGEVYHNRTLLYFHFKSTHTDDLRCQYCDRTFKVRSSLQEHVNSTHTGERPFNCPVCEKGLVSKKALAKHVIIHDDTKKVPCPVCGRLFVAREHMDSEHQIDRSTLLEKRRKKEDITRVDIFQLRCNLCKVDFPTLEVLAEHLISQHQIKIDNEHDLGLVPLKLENDRFYCYECEKVFQGFYGLYIHTSLHLPRHICAVCGRNFATKKGLDEHVQSTHTGPKQFSCLGCKQGFPSLQERREHFASSQKCWRRSCRQCKERFISDKALDQHCVDVHGMAKRTFTCKMCGEVYYNRTLLHLHFKSTHTDDLKCQYCDKTFKTRDRLEEHVNYNHTGDRPFKCDVCDKGCTMSGTDPLQAPMAIPKENAKLMLKYSTAYPFVHKDRTLIGCSFCPSAFEDANLFRKHMDSEHQIDRSTVVNEKFITRVDIIDLRCKVCKEEFPTLEPLAQHLVSHHHININLQHDVGLAALKLENDRFYCYICEKVFQGFYGLFLHAALHLTRHICDVCGRNFSTQKGLDGHVLTNHKDVFSCNRCKMSFPTKEMKREHLALNKQCWPHRCKLCNDRFKCSQMLEHHRVNVHGKTRTMFPCKSCNEVYHDRTLLYYHFKTIHSKDLTCQYCNKVFKLRRTLEQHVYANHTARRRVILDAPMAIPKENAKLILKHSTAYPFIHSERKCIGCCFCSSAFEDPHSFRQHMDSEHQIDRSVTVNEKFITRVDIFELRCNVCTAEFPTLEPLAEHLVSQHQINIDTQHDLGLAALKLEKDRFFCYVCQKVFMAFYGLFLHSILHATRNICDVCGRNFATQKGLDGHVRSSHTTKVDFPCRGCKQTFESKEKRREHMATSKKCLPIRCRQCNERFTCKETLEHHHVESHGMPRRMYACKSCGGEFHNRTLLHYHFKANHTTDLKCQYCEKTFKVRSSLQEHVYFTHTGERPYKCSVCDKGVVSLRALAKHAIVHDDTKKLPCPVCGRLFIAKWKVRDHLKRHHPEIAPY</sequence>
<dbReference type="GO" id="GO:0005634">
    <property type="term" value="C:nucleus"/>
    <property type="evidence" value="ECO:0007669"/>
    <property type="project" value="UniProtKB-ARBA"/>
</dbReference>
<organism evidence="7 8">
    <name type="scientific">Plutella xylostella</name>
    <name type="common">Diamondback moth</name>
    <name type="synonym">Plutella maculipennis</name>
    <dbReference type="NCBI Taxonomy" id="51655"/>
    <lineage>
        <taxon>Eukaryota</taxon>
        <taxon>Metazoa</taxon>
        <taxon>Ecdysozoa</taxon>
        <taxon>Arthropoda</taxon>
        <taxon>Hexapoda</taxon>
        <taxon>Insecta</taxon>
        <taxon>Pterygota</taxon>
        <taxon>Neoptera</taxon>
        <taxon>Endopterygota</taxon>
        <taxon>Lepidoptera</taxon>
        <taxon>Glossata</taxon>
        <taxon>Ditrysia</taxon>
        <taxon>Yponomeutoidea</taxon>
        <taxon>Plutellidae</taxon>
        <taxon>Plutella</taxon>
    </lineage>
</organism>
<feature type="domain" description="C2H2-type" evidence="6">
    <location>
        <begin position="751"/>
        <end position="775"/>
    </location>
</feature>
<feature type="domain" description="C2H2-type" evidence="6">
    <location>
        <begin position="1343"/>
        <end position="1366"/>
    </location>
</feature>
<dbReference type="InterPro" id="IPR036236">
    <property type="entry name" value="Znf_C2H2_sf"/>
</dbReference>
<dbReference type="SUPFAM" id="SSF57667">
    <property type="entry name" value="beta-beta-alpha zinc fingers"/>
    <property type="match status" value="12"/>
</dbReference>
<feature type="domain" description="C2H2-type" evidence="6">
    <location>
        <begin position="1775"/>
        <end position="1802"/>
    </location>
</feature>
<evidence type="ECO:0000259" key="6">
    <source>
        <dbReference type="PROSITE" id="PS50157"/>
    </source>
</evidence>
<evidence type="ECO:0000313" key="7">
    <source>
        <dbReference type="EMBL" id="CAG9106356.1"/>
    </source>
</evidence>
<gene>
    <name evidence="7" type="ORF">PLXY2_LOCUS3635</name>
</gene>
<evidence type="ECO:0000256" key="2">
    <source>
        <dbReference type="ARBA" id="ARBA00022737"/>
    </source>
</evidence>
<dbReference type="InterPro" id="IPR041661">
    <property type="entry name" value="ZN622/Rei1/Reh1_Znf-C2H2"/>
</dbReference>
<dbReference type="Proteomes" id="UP000653454">
    <property type="component" value="Unassembled WGS sequence"/>
</dbReference>
<keyword evidence="3 5" id="KW-0863">Zinc-finger</keyword>
<dbReference type="Pfam" id="PF12756">
    <property type="entry name" value="zf-C2H2_2"/>
    <property type="match status" value="1"/>
</dbReference>
<evidence type="ECO:0000256" key="3">
    <source>
        <dbReference type="ARBA" id="ARBA00022771"/>
    </source>
</evidence>
<feature type="domain" description="C2H2-type" evidence="6">
    <location>
        <begin position="1632"/>
        <end position="1660"/>
    </location>
</feature>
<dbReference type="InterPro" id="IPR013087">
    <property type="entry name" value="Znf_C2H2_type"/>
</dbReference>
<feature type="domain" description="C2H2-type" evidence="6">
    <location>
        <begin position="838"/>
        <end position="866"/>
    </location>
</feature>
<feature type="domain" description="C2H2-type" evidence="6">
    <location>
        <begin position="1398"/>
        <end position="1426"/>
    </location>
</feature>
<dbReference type="PROSITE" id="PS50157">
    <property type="entry name" value="ZINC_FINGER_C2H2_2"/>
    <property type="match status" value="21"/>
</dbReference>
<keyword evidence="1" id="KW-0479">Metal-binding</keyword>
<feature type="domain" description="C2H2-type" evidence="6">
    <location>
        <begin position="1151"/>
        <end position="1179"/>
    </location>
</feature>
<evidence type="ECO:0000256" key="1">
    <source>
        <dbReference type="ARBA" id="ARBA00022723"/>
    </source>
</evidence>
<feature type="domain" description="C2H2-type" evidence="6">
    <location>
        <begin position="808"/>
        <end position="836"/>
    </location>
</feature>
<feature type="domain" description="C2H2-type" evidence="6">
    <location>
        <begin position="1037"/>
        <end position="1065"/>
    </location>
</feature>
<dbReference type="GO" id="GO:0008270">
    <property type="term" value="F:zinc ion binding"/>
    <property type="evidence" value="ECO:0007669"/>
    <property type="project" value="UniProtKB-KW"/>
</dbReference>
<dbReference type="Pfam" id="PF13912">
    <property type="entry name" value="zf-C2H2_6"/>
    <property type="match status" value="5"/>
</dbReference>
<dbReference type="Pfam" id="PF00096">
    <property type="entry name" value="zf-C2H2"/>
    <property type="match status" value="2"/>
</dbReference>
<feature type="domain" description="C2H2-type" evidence="6">
    <location>
        <begin position="865"/>
        <end position="893"/>
    </location>
</feature>
<feature type="domain" description="C2H2-type" evidence="6">
    <location>
        <begin position="234"/>
        <end position="262"/>
    </location>
</feature>
<feature type="domain" description="C2H2-type" evidence="6">
    <location>
        <begin position="1719"/>
        <end position="1747"/>
    </location>
</feature>
<reference evidence="7" key="1">
    <citation type="submission" date="2020-11" db="EMBL/GenBank/DDBJ databases">
        <authorList>
            <person name="Whiteford S."/>
        </authorList>
    </citation>
    <scope>NUCLEOTIDE SEQUENCE</scope>
</reference>
<feature type="domain" description="C2H2-type" evidence="6">
    <location>
        <begin position="566"/>
        <end position="594"/>
    </location>
</feature>
<keyword evidence="8" id="KW-1185">Reference proteome</keyword>
<name>A0A8S4DWY7_PLUXY</name>
<dbReference type="Gene3D" id="3.30.160.60">
    <property type="entry name" value="Classic Zinc Finger"/>
    <property type="match status" value="15"/>
</dbReference>
<comment type="caution">
    <text evidence="7">The sequence shown here is derived from an EMBL/GenBank/DDBJ whole genome shotgun (WGS) entry which is preliminary data.</text>
</comment>
<evidence type="ECO:0000256" key="4">
    <source>
        <dbReference type="ARBA" id="ARBA00022833"/>
    </source>
</evidence>
<feature type="domain" description="C2H2-type" evidence="6">
    <location>
        <begin position="1124"/>
        <end position="1152"/>
    </location>
</feature>